<dbReference type="GO" id="GO:0046872">
    <property type="term" value="F:metal ion binding"/>
    <property type="evidence" value="ECO:0007669"/>
    <property type="project" value="UniProtKB-KW"/>
</dbReference>
<dbReference type="PROSITE" id="PS50267">
    <property type="entry name" value="NA_NEUROTRAN_SYMP_3"/>
    <property type="match status" value="1"/>
</dbReference>
<keyword evidence="3 7" id="KW-0812">Transmembrane</keyword>
<evidence type="ECO:0000256" key="2">
    <source>
        <dbReference type="ARBA" id="ARBA00022448"/>
    </source>
</evidence>
<dbReference type="GO" id="GO:0015293">
    <property type="term" value="F:symporter activity"/>
    <property type="evidence" value="ECO:0007669"/>
    <property type="project" value="UniProtKB-KW"/>
</dbReference>
<feature type="transmembrane region" description="Helical" evidence="9">
    <location>
        <begin position="395"/>
        <end position="416"/>
    </location>
</feature>
<feature type="transmembrane region" description="Helical" evidence="9">
    <location>
        <begin position="237"/>
        <end position="264"/>
    </location>
</feature>
<name>A0A8S4AXP4_9TELE</name>
<comment type="caution">
    <text evidence="10">The sequence shown here is derived from an EMBL/GenBank/DDBJ whole genome shotgun (WGS) entry which is preliminary data.</text>
</comment>
<keyword evidence="7" id="KW-0769">Symport</keyword>
<dbReference type="AlphaFoldDB" id="A0A8S4AXP4"/>
<keyword evidence="4 9" id="KW-1133">Transmembrane helix</keyword>
<feature type="transmembrane region" description="Helical" evidence="9">
    <location>
        <begin position="320"/>
        <end position="340"/>
    </location>
</feature>
<dbReference type="NCBIfam" id="NF037979">
    <property type="entry name" value="Na_transp"/>
    <property type="match status" value="1"/>
</dbReference>
<feature type="transmembrane region" description="Helical" evidence="9">
    <location>
        <begin position="650"/>
        <end position="667"/>
    </location>
</feature>
<keyword evidence="2 7" id="KW-0813">Transport</keyword>
<dbReference type="GO" id="GO:0005886">
    <property type="term" value="C:plasma membrane"/>
    <property type="evidence" value="ECO:0007669"/>
    <property type="project" value="TreeGrafter"/>
</dbReference>
<feature type="compositionally biased region" description="Polar residues" evidence="8">
    <location>
        <begin position="784"/>
        <end position="797"/>
    </location>
</feature>
<dbReference type="Proteomes" id="UP000677803">
    <property type="component" value="Unassembled WGS sequence"/>
</dbReference>
<comment type="similarity">
    <text evidence="7">Belongs to the sodium:neurotransmitter symporter (SNF) (TC 2.A.22) family.</text>
</comment>
<protein>
    <recommendedName>
        <fullName evidence="7">Transporter</fullName>
    </recommendedName>
</protein>
<reference evidence="10" key="1">
    <citation type="submission" date="2021-05" db="EMBL/GenBank/DDBJ databases">
        <authorList>
            <person name="Tigano A."/>
        </authorList>
    </citation>
    <scope>NUCLEOTIDE SEQUENCE</scope>
</reference>
<feature type="binding site" evidence="6">
    <location>
        <position position="434"/>
    </location>
    <ligand>
        <name>Na(+)</name>
        <dbReference type="ChEBI" id="CHEBI:29101"/>
        <label>1</label>
    </ligand>
</feature>
<evidence type="ECO:0000256" key="4">
    <source>
        <dbReference type="ARBA" id="ARBA00022989"/>
    </source>
</evidence>
<keyword evidence="6" id="KW-0915">Sodium</keyword>
<dbReference type="SUPFAM" id="SSF161070">
    <property type="entry name" value="SNF-like"/>
    <property type="match status" value="1"/>
</dbReference>
<feature type="transmembrane region" description="Helical" evidence="9">
    <location>
        <begin position="352"/>
        <end position="375"/>
    </location>
</feature>
<dbReference type="OrthoDB" id="6581954at2759"/>
<evidence type="ECO:0000313" key="11">
    <source>
        <dbReference type="Proteomes" id="UP000677803"/>
    </source>
</evidence>
<evidence type="ECO:0000256" key="7">
    <source>
        <dbReference type="RuleBase" id="RU003732"/>
    </source>
</evidence>
<organism evidence="10 11">
    <name type="scientific">Menidia menidia</name>
    <name type="common">Atlantic silverside</name>
    <dbReference type="NCBI Taxonomy" id="238744"/>
    <lineage>
        <taxon>Eukaryota</taxon>
        <taxon>Metazoa</taxon>
        <taxon>Chordata</taxon>
        <taxon>Craniata</taxon>
        <taxon>Vertebrata</taxon>
        <taxon>Euteleostomi</taxon>
        <taxon>Actinopterygii</taxon>
        <taxon>Neopterygii</taxon>
        <taxon>Teleostei</taxon>
        <taxon>Neoteleostei</taxon>
        <taxon>Acanthomorphata</taxon>
        <taxon>Ovalentaria</taxon>
        <taxon>Atherinomorphae</taxon>
        <taxon>Atheriniformes</taxon>
        <taxon>Atherinopsidae</taxon>
        <taxon>Menidiinae</taxon>
        <taxon>Menidia</taxon>
    </lineage>
</organism>
<feature type="binding site" evidence="6">
    <location>
        <position position="174"/>
    </location>
    <ligand>
        <name>Na(+)</name>
        <dbReference type="ChEBI" id="CHEBI:29101"/>
        <label>1</label>
    </ligand>
</feature>
<dbReference type="InterPro" id="IPR037272">
    <property type="entry name" value="SNS_sf"/>
</dbReference>
<gene>
    <name evidence="10" type="ORF">MMEN_LOCUS8687</name>
</gene>
<feature type="transmembrane region" description="Helical" evidence="9">
    <location>
        <begin position="165"/>
        <end position="183"/>
    </location>
</feature>
<feature type="compositionally biased region" description="Acidic residues" evidence="8">
    <location>
        <begin position="826"/>
        <end position="838"/>
    </location>
</feature>
<feature type="binding site" evidence="6">
    <location>
        <position position="584"/>
    </location>
    <ligand>
        <name>Na(+)</name>
        <dbReference type="ChEBI" id="CHEBI:29101"/>
        <label>1</label>
    </ligand>
</feature>
<keyword evidence="5 9" id="KW-0472">Membrane</keyword>
<feature type="transmembrane region" description="Helical" evidence="9">
    <location>
        <begin position="688"/>
        <end position="711"/>
    </location>
</feature>
<evidence type="ECO:0000256" key="8">
    <source>
        <dbReference type="SAM" id="MobiDB-lite"/>
    </source>
</evidence>
<dbReference type="GO" id="GO:0035725">
    <property type="term" value="P:sodium ion transmembrane transport"/>
    <property type="evidence" value="ECO:0007669"/>
    <property type="project" value="TreeGrafter"/>
</dbReference>
<evidence type="ECO:0000256" key="6">
    <source>
        <dbReference type="PIRSR" id="PIRSR600175-1"/>
    </source>
</evidence>
<feature type="region of interest" description="Disordered" evidence="8">
    <location>
        <begin position="783"/>
        <end position="838"/>
    </location>
</feature>
<feature type="transmembrane region" description="Helical" evidence="9">
    <location>
        <begin position="195"/>
        <end position="216"/>
    </location>
</feature>
<evidence type="ECO:0000313" key="10">
    <source>
        <dbReference type="EMBL" id="CAG5897644.1"/>
    </source>
</evidence>
<feature type="binding site" evidence="6">
    <location>
        <position position="171"/>
    </location>
    <ligand>
        <name>Na(+)</name>
        <dbReference type="ChEBI" id="CHEBI:29101"/>
        <label>1</label>
    </ligand>
</feature>
<dbReference type="PRINTS" id="PR00176">
    <property type="entry name" value="NANEUSMPORT"/>
</dbReference>
<dbReference type="EMBL" id="CAJRST010008890">
    <property type="protein sequence ID" value="CAG5897644.1"/>
    <property type="molecule type" value="Genomic_DNA"/>
</dbReference>
<dbReference type="PROSITE" id="PS00610">
    <property type="entry name" value="NA_NEUROTRAN_SYMP_1"/>
    <property type="match status" value="1"/>
</dbReference>
<feature type="binding site" evidence="6">
    <location>
        <position position="178"/>
    </location>
    <ligand>
        <name>Na(+)</name>
        <dbReference type="ChEBI" id="CHEBI:29101"/>
        <label>1</label>
    </ligand>
</feature>
<keyword evidence="11" id="KW-1185">Reference proteome</keyword>
<dbReference type="PANTHER" id="PTHR11616:SF233">
    <property type="entry name" value="TRANSPORTER"/>
    <property type="match status" value="1"/>
</dbReference>
<evidence type="ECO:0000256" key="1">
    <source>
        <dbReference type="ARBA" id="ARBA00004141"/>
    </source>
</evidence>
<evidence type="ECO:0000256" key="9">
    <source>
        <dbReference type="SAM" id="Phobius"/>
    </source>
</evidence>
<keyword evidence="6" id="KW-0479">Metal-binding</keyword>
<comment type="subcellular location">
    <subcellularLocation>
        <location evidence="1">Membrane</location>
        <topology evidence="1">Multi-pass membrane protein</topology>
    </subcellularLocation>
</comment>
<dbReference type="InterPro" id="IPR000175">
    <property type="entry name" value="Na/ntran_symport"/>
</dbReference>
<sequence>MSPEAQHGPRPVPTQRWVYSGVGLPAARFGEGQIGPLGLPIGSAVLTSPSFLFSSLERHFVPVARNVASGCREGGKKTARGKRFSLFFPSWKTSGETNTSEITGNSTPEWDRAVSMTEKPPLDSNQESSWLGEGQSETQLTAVAGPDGAVATDEDRPAWDSKIQYVLAQVGFSVGLGNVWRFPYLCHQNGGGAFMLLYVFLLLIVGVPLFFMELAAGQSIRQGSIGVWKHISPKLAGIGYSSCLVCFYVALYYNVIIAWSLFYLGNSFRYPLPWEQCPTDVTTNDTVKECANSSPTSYFWFRKALNITNSIEESGEFNPIMTGCLLAAWAIVSLAMIKGIKSSAKVMYFSSVFPYVVLFIFLIRGLLLDGAMDGITYMFYPKLEIWGNVQVWRQAATQVFFALGLGYGSVIAYSSYNPVHNNCHRDALMVSCINFMTSVLASLVVFVVLGFRAKNIALRCVAEYVLERNVLQKILTCIRIFFAFISFRNLGQLKLMASNGSSQPWWPSFNMSDPSSVSLTEYSQWYDHYSSMVGPKITHCSLEEEMNKGVEGTGLAFIAFTEVMALFPASPFWSTLFFLMLLNLGLSTMFGTMQGILTPLMDNFSLLGRHRTLLTVSGCALGFIIGLLFTQRSGNYFVTMFDDYSATLPLVIVVIFETISVAWVYGTDRFLDDIEIMLHWRPPVLYKYLWKYVCLIAMISLLAASLLRMVLKGPTYTAWNQTTASEMTLAYPGWALGLIVMLIVLATLPVPIGYIHSMLKSRMARESPSPEGPGREMHRELYTKCNSTDQLDSNSHQDPSEEDEGRPRTVFLPLGNEHYRLLPQQEENEEEEEQDTGV</sequence>
<proteinExistence type="inferred from homology"/>
<feature type="transmembrane region" description="Helical" evidence="9">
    <location>
        <begin position="731"/>
        <end position="755"/>
    </location>
</feature>
<feature type="transmembrane region" description="Helical" evidence="9">
    <location>
        <begin position="428"/>
        <end position="450"/>
    </location>
</feature>
<feature type="transmembrane region" description="Helical" evidence="9">
    <location>
        <begin position="612"/>
        <end position="630"/>
    </location>
</feature>
<dbReference type="PANTHER" id="PTHR11616">
    <property type="entry name" value="SODIUM/CHLORIDE DEPENDENT TRANSPORTER"/>
    <property type="match status" value="1"/>
</dbReference>
<accession>A0A8S4AXP4</accession>
<evidence type="ECO:0000256" key="3">
    <source>
        <dbReference type="ARBA" id="ARBA00022692"/>
    </source>
</evidence>
<dbReference type="Pfam" id="PF00209">
    <property type="entry name" value="SNF"/>
    <property type="match status" value="1"/>
</dbReference>
<evidence type="ECO:0000256" key="5">
    <source>
        <dbReference type="ARBA" id="ARBA00023136"/>
    </source>
</evidence>
<dbReference type="GO" id="GO:0006865">
    <property type="term" value="P:amino acid transport"/>
    <property type="evidence" value="ECO:0007669"/>
    <property type="project" value="TreeGrafter"/>
</dbReference>